<dbReference type="PROSITE" id="PS50086">
    <property type="entry name" value="TBC_RABGAP"/>
    <property type="match status" value="1"/>
</dbReference>
<dbReference type="EMBL" id="CM008964">
    <property type="protein sequence ID" value="PNW85522.1"/>
    <property type="molecule type" value="Genomic_DNA"/>
</dbReference>
<dbReference type="InterPro" id="IPR045913">
    <property type="entry name" value="TBC20/Gyp8-like"/>
</dbReference>
<dbReference type="InterPro" id="IPR000195">
    <property type="entry name" value="Rab-GAP-TBC_dom"/>
</dbReference>
<feature type="compositionally biased region" description="Low complexity" evidence="2">
    <location>
        <begin position="372"/>
        <end position="394"/>
    </location>
</feature>
<protein>
    <recommendedName>
        <fullName evidence="4">Rab-GAP TBC domain-containing protein</fullName>
    </recommendedName>
</protein>
<evidence type="ECO:0000256" key="3">
    <source>
        <dbReference type="SAM" id="Phobius"/>
    </source>
</evidence>
<dbReference type="GO" id="GO:0005789">
    <property type="term" value="C:endoplasmic reticulum membrane"/>
    <property type="evidence" value="ECO:0000318"/>
    <property type="project" value="GO_Central"/>
</dbReference>
<dbReference type="AlphaFoldDB" id="A0A2K3DYA9"/>
<dbReference type="Gene3D" id="1.10.472.80">
    <property type="entry name" value="Ypt/Rab-GAP domain of gyp1p, domain 3"/>
    <property type="match status" value="1"/>
</dbReference>
<dbReference type="GO" id="GO:0005096">
    <property type="term" value="F:GTPase activator activity"/>
    <property type="evidence" value="ECO:0000318"/>
    <property type="project" value="GO_Central"/>
</dbReference>
<dbReference type="PANTHER" id="PTHR20913">
    <property type="entry name" value="TBC1 DOMAIN FAMILY MEMBER 20/GTPASE"/>
    <property type="match status" value="1"/>
</dbReference>
<feature type="transmembrane region" description="Helical" evidence="3">
    <location>
        <begin position="915"/>
        <end position="938"/>
    </location>
</feature>
<dbReference type="Proteomes" id="UP000006906">
    <property type="component" value="Chromosome 3"/>
</dbReference>
<evidence type="ECO:0000256" key="1">
    <source>
        <dbReference type="ARBA" id="ARBA00022468"/>
    </source>
</evidence>
<dbReference type="Pfam" id="PF00566">
    <property type="entry name" value="RabGAP-TBC"/>
    <property type="match status" value="1"/>
</dbReference>
<feature type="compositionally biased region" description="Low complexity" evidence="2">
    <location>
        <begin position="537"/>
        <end position="553"/>
    </location>
</feature>
<feature type="region of interest" description="Disordered" evidence="2">
    <location>
        <begin position="804"/>
        <end position="823"/>
    </location>
</feature>
<feature type="compositionally biased region" description="Low complexity" evidence="2">
    <location>
        <begin position="579"/>
        <end position="607"/>
    </location>
</feature>
<proteinExistence type="predicted"/>
<dbReference type="GO" id="GO:0006888">
    <property type="term" value="P:endoplasmic reticulum to Golgi vesicle-mediated transport"/>
    <property type="evidence" value="ECO:0000318"/>
    <property type="project" value="GO_Central"/>
</dbReference>
<gene>
    <name evidence="5" type="ORF">CHLRE_03g190450v5</name>
</gene>
<evidence type="ECO:0000313" key="5">
    <source>
        <dbReference type="EMBL" id="PNW85522.1"/>
    </source>
</evidence>
<accession>A0A2K3DYA9</accession>
<feature type="compositionally biased region" description="Gly residues" evidence="2">
    <location>
        <begin position="217"/>
        <end position="226"/>
    </location>
</feature>
<feature type="compositionally biased region" description="Low complexity" evidence="2">
    <location>
        <begin position="426"/>
        <end position="436"/>
    </location>
</feature>
<dbReference type="GeneID" id="5717524"/>
<dbReference type="OrthoDB" id="206700at2759"/>
<dbReference type="SMART" id="SM00164">
    <property type="entry name" value="TBC"/>
    <property type="match status" value="1"/>
</dbReference>
<dbReference type="SUPFAM" id="SSF47923">
    <property type="entry name" value="Ypt/Rab-GAP domain of gyp1p"/>
    <property type="match status" value="2"/>
</dbReference>
<feature type="region of interest" description="Disordered" evidence="2">
    <location>
        <begin position="576"/>
        <end position="607"/>
    </location>
</feature>
<feature type="compositionally biased region" description="Low complexity" evidence="2">
    <location>
        <begin position="32"/>
        <end position="45"/>
    </location>
</feature>
<dbReference type="ExpressionAtlas" id="A0A2K3DYA9">
    <property type="expression patterns" value="baseline"/>
</dbReference>
<keyword evidence="6" id="KW-1185">Reference proteome</keyword>
<keyword evidence="3" id="KW-1133">Transmembrane helix</keyword>
<sequence>MEQSPGSRGGSRRASLGGPNSLAVHDRSGPDLPASLPSPALGRASGTHGNAAALLGVAEGHDADAELQQASAPGLLGTHGGDPPAILRHLARASSSTNWFGPARSAGLYADAYDELLEGLTGADLRTATLVVQALRSPEDLSRLRRLAVTHGFVNDRIRAVVWPRLLGITPPPGGGLTLALAMSPSLAPSTPVAAAGSTAAAAVAELAPAVVTDIGGDTGGDGGAGAEEQRQGSEAEAGEDGGAAGLSSGQAAGGGEAAGAAGAEGMAAEACGWQSAAAQSPASPRAASTPLPLQAAELPAPCRTESGALAGGDGGAGESPRGPSSCVGVGEAAAGEADTARRRDSSPAAGTAAGARSEDAVSNGRAHNGVAAGSGSESGAAAAAKAAQAEPGSDSAPAPEPGPSSDAGSGPDAEPQSPPRPVSLPPKEAAAAAAAGGEPEWDWDWERYLQWSQAPHRDAGVVEVDVARSLWSFAADDDREARRAQLKRLLNAVVGAHAGDVYYYQGLHDVAGVLLLSMSVPATRHPDPHPHHHHQLAAGAAAHEPGVATAPAGRRRRAKSEPQLSAAFAYDTEGHRTAPASTAAASSHAHPDPNSAHDAAGSTTTATTTDAAAAAAGELLAFALLQRLATTHLRDATRPTLEPVVQLLGLVPPLVAAADPALGRHLGALGLQPFFALSWFLTWWAHELHSLAPAARLFDFLLASHPLMPLYLGAVAMRSQRAALLACEEMPELHSALTNLQLVPGGADGGGGRRGGHGGGAGAGGAKAPQLPALEELLRQAEALWRAKPPHVLLAALMQPSRGPGAPGAPAVKGGGAGLRQRRGALPAAGDKAGRGRGGGAAAGEAEPGAGLVLSACVAHAARMEGVPAVWHVPPEPPLEWPGPELLGEVGGRSGLARLLGRAGTALAGRSRGALFSTALLAGVYVAAAVAIGYATFTRATEGGGMH</sequence>
<feature type="region of interest" description="Disordered" evidence="2">
    <location>
        <begin position="305"/>
        <end position="438"/>
    </location>
</feature>
<evidence type="ECO:0000259" key="4">
    <source>
        <dbReference type="PROSITE" id="PS50086"/>
    </source>
</evidence>
<name>A0A2K3DYA9_CHLRE</name>
<dbReference type="KEGG" id="cre:CHLRE_03g190450v5"/>
<dbReference type="InterPro" id="IPR035969">
    <property type="entry name" value="Rab-GAP_TBC_sf"/>
</dbReference>
<dbReference type="STRING" id="3055.A0A2K3DYA9"/>
<feature type="region of interest" description="Disordered" evidence="2">
    <location>
        <begin position="745"/>
        <end position="768"/>
    </location>
</feature>
<feature type="region of interest" description="Disordered" evidence="2">
    <location>
        <begin position="828"/>
        <end position="847"/>
    </location>
</feature>
<feature type="compositionally biased region" description="Gly residues" evidence="2">
    <location>
        <begin position="747"/>
        <end position="766"/>
    </location>
</feature>
<keyword evidence="3" id="KW-0472">Membrane</keyword>
<dbReference type="PANTHER" id="PTHR20913:SF7">
    <property type="entry name" value="RE60063P"/>
    <property type="match status" value="1"/>
</dbReference>
<dbReference type="Gene3D" id="1.10.8.1310">
    <property type="match status" value="1"/>
</dbReference>
<keyword evidence="1" id="KW-0343">GTPase activation</keyword>
<dbReference type="RefSeq" id="XP_042926303.1">
    <property type="nucleotide sequence ID" value="XM_043061174.1"/>
</dbReference>
<feature type="region of interest" description="Disordered" evidence="2">
    <location>
        <begin position="525"/>
        <end position="563"/>
    </location>
</feature>
<feature type="compositionally biased region" description="Low complexity" evidence="2">
    <location>
        <begin position="328"/>
        <end position="338"/>
    </location>
</feature>
<dbReference type="Gramene" id="PNW85522">
    <property type="protein sequence ID" value="PNW85522"/>
    <property type="gene ID" value="CHLRE_03g190450v5"/>
</dbReference>
<dbReference type="FunFam" id="1.10.472.80:FF:000100">
    <property type="entry name" value="TBC1 domain protein"/>
    <property type="match status" value="1"/>
</dbReference>
<keyword evidence="3" id="KW-0812">Transmembrane</keyword>
<feature type="region of interest" description="Disordered" evidence="2">
    <location>
        <begin position="1"/>
        <end position="47"/>
    </location>
</feature>
<organism evidence="5 6">
    <name type="scientific">Chlamydomonas reinhardtii</name>
    <name type="common">Chlamydomonas smithii</name>
    <dbReference type="NCBI Taxonomy" id="3055"/>
    <lineage>
        <taxon>Eukaryota</taxon>
        <taxon>Viridiplantae</taxon>
        <taxon>Chlorophyta</taxon>
        <taxon>core chlorophytes</taxon>
        <taxon>Chlorophyceae</taxon>
        <taxon>CS clade</taxon>
        <taxon>Chlamydomonadales</taxon>
        <taxon>Chlamydomonadaceae</taxon>
        <taxon>Chlamydomonas</taxon>
    </lineage>
</organism>
<feature type="region of interest" description="Disordered" evidence="2">
    <location>
        <begin position="215"/>
        <end position="259"/>
    </location>
</feature>
<evidence type="ECO:0000256" key="2">
    <source>
        <dbReference type="SAM" id="MobiDB-lite"/>
    </source>
</evidence>
<reference evidence="5 6" key="1">
    <citation type="journal article" date="2007" name="Science">
        <title>The Chlamydomonas genome reveals the evolution of key animal and plant functions.</title>
        <authorList>
            <person name="Merchant S.S."/>
            <person name="Prochnik S.E."/>
            <person name="Vallon O."/>
            <person name="Harris E.H."/>
            <person name="Karpowicz S.J."/>
            <person name="Witman G.B."/>
            <person name="Terry A."/>
            <person name="Salamov A."/>
            <person name="Fritz-Laylin L.K."/>
            <person name="Marechal-Drouard L."/>
            <person name="Marshall W.F."/>
            <person name="Qu L.H."/>
            <person name="Nelson D.R."/>
            <person name="Sanderfoot A.A."/>
            <person name="Spalding M.H."/>
            <person name="Kapitonov V.V."/>
            <person name="Ren Q."/>
            <person name="Ferris P."/>
            <person name="Lindquist E."/>
            <person name="Shapiro H."/>
            <person name="Lucas S.M."/>
            <person name="Grimwood J."/>
            <person name="Schmutz J."/>
            <person name="Cardol P."/>
            <person name="Cerutti H."/>
            <person name="Chanfreau G."/>
            <person name="Chen C.L."/>
            <person name="Cognat V."/>
            <person name="Croft M.T."/>
            <person name="Dent R."/>
            <person name="Dutcher S."/>
            <person name="Fernandez E."/>
            <person name="Fukuzawa H."/>
            <person name="Gonzalez-Ballester D."/>
            <person name="Gonzalez-Halphen D."/>
            <person name="Hallmann A."/>
            <person name="Hanikenne M."/>
            <person name="Hippler M."/>
            <person name="Inwood W."/>
            <person name="Jabbari K."/>
            <person name="Kalanon M."/>
            <person name="Kuras R."/>
            <person name="Lefebvre P.A."/>
            <person name="Lemaire S.D."/>
            <person name="Lobanov A.V."/>
            <person name="Lohr M."/>
            <person name="Manuell A."/>
            <person name="Meier I."/>
            <person name="Mets L."/>
            <person name="Mittag M."/>
            <person name="Mittelmeier T."/>
            <person name="Moroney J.V."/>
            <person name="Moseley J."/>
            <person name="Napoli C."/>
            <person name="Nedelcu A.M."/>
            <person name="Niyogi K."/>
            <person name="Novoselov S.V."/>
            <person name="Paulsen I.T."/>
            <person name="Pazour G."/>
            <person name="Purton S."/>
            <person name="Ral J.P."/>
            <person name="Riano-Pachon D.M."/>
            <person name="Riekhof W."/>
            <person name="Rymarquis L."/>
            <person name="Schroda M."/>
            <person name="Stern D."/>
            <person name="Umen J."/>
            <person name="Willows R."/>
            <person name="Wilson N."/>
            <person name="Zimmer S.L."/>
            <person name="Allmer J."/>
            <person name="Balk J."/>
            <person name="Bisova K."/>
            <person name="Chen C.J."/>
            <person name="Elias M."/>
            <person name="Gendler K."/>
            <person name="Hauser C."/>
            <person name="Lamb M.R."/>
            <person name="Ledford H."/>
            <person name="Long J.C."/>
            <person name="Minagawa J."/>
            <person name="Page M.D."/>
            <person name="Pan J."/>
            <person name="Pootakham W."/>
            <person name="Roje S."/>
            <person name="Rose A."/>
            <person name="Stahlberg E."/>
            <person name="Terauchi A.M."/>
            <person name="Yang P."/>
            <person name="Ball S."/>
            <person name="Bowler C."/>
            <person name="Dieckmann C.L."/>
            <person name="Gladyshev V.N."/>
            <person name="Green P."/>
            <person name="Jorgensen R."/>
            <person name="Mayfield S."/>
            <person name="Mueller-Roeber B."/>
            <person name="Rajamani S."/>
            <person name="Sayre R.T."/>
            <person name="Brokstein P."/>
            <person name="Dubchak I."/>
            <person name="Goodstein D."/>
            <person name="Hornick L."/>
            <person name="Huang Y.W."/>
            <person name="Jhaveri J."/>
            <person name="Luo Y."/>
            <person name="Martinez D."/>
            <person name="Ngau W.C."/>
            <person name="Otillar B."/>
            <person name="Poliakov A."/>
            <person name="Porter A."/>
            <person name="Szajkowski L."/>
            <person name="Werner G."/>
            <person name="Zhou K."/>
            <person name="Grigoriev I.V."/>
            <person name="Rokhsar D.S."/>
            <person name="Grossman A.R."/>
        </authorList>
    </citation>
    <scope>NUCLEOTIDE SEQUENCE [LARGE SCALE GENOMIC DNA]</scope>
    <source>
        <strain evidence="6">CC-503</strain>
    </source>
</reference>
<feature type="domain" description="Rab-GAP TBC" evidence="4">
    <location>
        <begin position="442"/>
        <end position="706"/>
    </location>
</feature>
<dbReference type="InParanoid" id="A0A2K3DYA9"/>
<evidence type="ECO:0000313" key="6">
    <source>
        <dbReference type="Proteomes" id="UP000006906"/>
    </source>
</evidence>